<sequence>MNQIENMHVGEVEKAFVLWDMGNCPIPDGHDPLTVVAKIQMAVEKSGHVRRNGQISITAIGSKLTEIPGEDVMSRLSSFEISLKHSHHSALCFPRAVYIHDLDEWADANPPPSTMMIIDDHERIGWIASNLSDFEDAGYRILLAYPQRTTPLPRSFSKQWDWDALVTDEQETTTTTTSLVYSQGRYNDEHPLACEVCFVAVKSFEDFTAHLKSVEHEYGEWDRFACKNGVDRTIRENLPFGRSSEMDLLLTQDMDRRLMKRKERSCGRRIRLNPTQSKAILADALNLVKSLPFEADALVLGALLGACKIHEDAELGNEVGKQLIGLQPEHYVALSTLKALGNNWAEAEEMRKVMVEAGIRKSLHIVSCLNVFKKKM</sequence>
<proteinExistence type="predicted"/>
<dbReference type="PANTHER" id="PTHR14379">
    <property type="entry name" value="LIMKAIN B LKAP"/>
    <property type="match status" value="1"/>
</dbReference>
<keyword evidence="2" id="KW-1185">Reference proteome</keyword>
<evidence type="ECO:0008006" key="3">
    <source>
        <dbReference type="Google" id="ProtNLM"/>
    </source>
</evidence>
<dbReference type="InterPro" id="IPR024768">
    <property type="entry name" value="Marf1"/>
</dbReference>
<name>A0ABQ7LYW9_BRACM</name>
<reference evidence="1 2" key="1">
    <citation type="submission" date="2021-03" db="EMBL/GenBank/DDBJ databases">
        <authorList>
            <person name="King G.J."/>
            <person name="Bancroft I."/>
            <person name="Baten A."/>
            <person name="Bloomfield J."/>
            <person name="Borpatragohain P."/>
            <person name="He Z."/>
            <person name="Irish N."/>
            <person name="Irwin J."/>
            <person name="Liu K."/>
            <person name="Mauleon R.P."/>
            <person name="Moore J."/>
            <person name="Morris R."/>
            <person name="Ostergaard L."/>
            <person name="Wang B."/>
            <person name="Wells R."/>
        </authorList>
    </citation>
    <scope>NUCLEOTIDE SEQUENCE [LARGE SCALE GENOMIC DNA]</scope>
    <source>
        <strain evidence="1">R-o-18</strain>
        <tissue evidence="1">Leaf</tissue>
    </source>
</reference>
<evidence type="ECO:0000313" key="2">
    <source>
        <dbReference type="Proteomes" id="UP000823674"/>
    </source>
</evidence>
<gene>
    <name evidence="1" type="primary">A06p008180.1_BraROA</name>
    <name evidence="1" type="ORF">IGI04_021726</name>
</gene>
<organism evidence="1 2">
    <name type="scientific">Brassica rapa subsp. trilocularis</name>
    <dbReference type="NCBI Taxonomy" id="1813537"/>
    <lineage>
        <taxon>Eukaryota</taxon>
        <taxon>Viridiplantae</taxon>
        <taxon>Streptophyta</taxon>
        <taxon>Embryophyta</taxon>
        <taxon>Tracheophyta</taxon>
        <taxon>Spermatophyta</taxon>
        <taxon>Magnoliopsida</taxon>
        <taxon>eudicotyledons</taxon>
        <taxon>Gunneridae</taxon>
        <taxon>Pentapetalae</taxon>
        <taxon>rosids</taxon>
        <taxon>malvids</taxon>
        <taxon>Brassicales</taxon>
        <taxon>Brassicaceae</taxon>
        <taxon>Brassiceae</taxon>
        <taxon>Brassica</taxon>
    </lineage>
</organism>
<dbReference type="EMBL" id="JADBGQ010000006">
    <property type="protein sequence ID" value="KAG5391763.1"/>
    <property type="molecule type" value="Genomic_DNA"/>
</dbReference>
<comment type="caution">
    <text evidence="1">The sequence shown here is derived from an EMBL/GenBank/DDBJ whole genome shotgun (WGS) entry which is preliminary data.</text>
</comment>
<evidence type="ECO:0000313" key="1">
    <source>
        <dbReference type="EMBL" id="KAG5391763.1"/>
    </source>
</evidence>
<dbReference type="CDD" id="cd10910">
    <property type="entry name" value="PIN_limkain_b1_N_like"/>
    <property type="match status" value="1"/>
</dbReference>
<protein>
    <recommendedName>
        <fullName evidence="3">C2H2-type domain-containing protein</fullName>
    </recommendedName>
</protein>
<dbReference type="PANTHER" id="PTHR14379:SF49">
    <property type="entry name" value="GENOME ASSEMBLY, CHROMOSOME: A10"/>
    <property type="match status" value="1"/>
</dbReference>
<dbReference type="Proteomes" id="UP000823674">
    <property type="component" value="Chromosome A06"/>
</dbReference>
<accession>A0ABQ7LYW9</accession>